<evidence type="ECO:0000256" key="3">
    <source>
        <dbReference type="ARBA" id="ARBA00023204"/>
    </source>
</evidence>
<evidence type="ECO:0000256" key="6">
    <source>
        <dbReference type="SAM" id="MobiDB-lite"/>
    </source>
</evidence>
<dbReference type="SMART" id="SM00727">
    <property type="entry name" value="STI1"/>
    <property type="match status" value="1"/>
</dbReference>
<dbReference type="PRINTS" id="PR01839">
    <property type="entry name" value="RAD23PROTEIN"/>
</dbReference>
<feature type="compositionally biased region" description="Low complexity" evidence="6">
    <location>
        <begin position="123"/>
        <end position="134"/>
    </location>
</feature>
<dbReference type="GO" id="GO:0043161">
    <property type="term" value="P:proteasome-mediated ubiquitin-dependent protein catabolic process"/>
    <property type="evidence" value="ECO:0007669"/>
    <property type="project" value="UniProtKB-UniRule"/>
</dbReference>
<dbReference type="GO" id="GO:0003684">
    <property type="term" value="F:damaged DNA binding"/>
    <property type="evidence" value="ECO:0007669"/>
    <property type="project" value="UniProtKB-UniRule"/>
</dbReference>
<dbReference type="SMART" id="SM00165">
    <property type="entry name" value="UBA"/>
    <property type="match status" value="2"/>
</dbReference>
<dbReference type="SUPFAM" id="SSF101238">
    <property type="entry name" value="XPC-binding domain"/>
    <property type="match status" value="1"/>
</dbReference>
<keyword evidence="5" id="KW-0963">Cytoplasm</keyword>
<dbReference type="Proteomes" id="UP000189580">
    <property type="component" value="Chromosome b"/>
</dbReference>
<evidence type="ECO:0000313" key="9">
    <source>
        <dbReference type="Proteomes" id="UP000189580"/>
    </source>
</evidence>
<comment type="subcellular location">
    <subcellularLocation>
        <location evidence="5">Nucleus</location>
    </subcellularLocation>
    <subcellularLocation>
        <location evidence="5">Cytoplasm</location>
    </subcellularLocation>
</comment>
<dbReference type="FunFam" id="1.10.8.10:FF:000002">
    <property type="entry name" value="UV excision repair protein RAD23 homolog"/>
    <property type="match status" value="1"/>
</dbReference>
<dbReference type="GO" id="GO:0005654">
    <property type="term" value="C:nucleoplasm"/>
    <property type="evidence" value="ECO:0007669"/>
    <property type="project" value="TreeGrafter"/>
</dbReference>
<sequence>MVSKARPTSSASSSAAATPAPATPASKSSTSAPLAPVRAVSSASADVNVTATPTPPTSAASADSSRFNDPSAFATGSARETAIQNMTEMGYPREQVEAALRAAYNNPDRAVEYLLTGIPETLQQQQSQQEQQQQHHAVETESEPDSAANTEEVNLFEAAANAAASRGGAAHDDVHSSPVSNSAASGNEPVDLSFLRDNPQFQEIRDLIRQQPQMIEPILQQVVASNPQLAQLISQNPEGFLRILRGDGLDGDDDDLYDDEGEGAGSVRIELTQEENAAIERLTELGFDRSLAIEAYLACDKNEEIAANYLFEHGNDGLE</sequence>
<dbReference type="InterPro" id="IPR015360">
    <property type="entry name" value="XPC-bd"/>
</dbReference>
<feature type="compositionally biased region" description="Low complexity" evidence="6">
    <location>
        <begin position="1"/>
        <end position="36"/>
    </location>
</feature>
<dbReference type="Gene3D" id="1.10.10.540">
    <property type="entry name" value="XPC-binding domain"/>
    <property type="match status" value="1"/>
</dbReference>
<protein>
    <recommendedName>
        <fullName evidence="5">UV excision repair protein RAD23</fullName>
    </recommendedName>
</protein>
<keyword evidence="3 5" id="KW-0234">DNA repair</keyword>
<keyword evidence="1" id="KW-0677">Repeat</keyword>
<comment type="function">
    <text evidence="5">Multiubiquitin chain receptor involved in modulation of proteasomal degradation. Involved in nucleotide excision repair.</text>
</comment>
<dbReference type="InterPro" id="IPR009060">
    <property type="entry name" value="UBA-like_sf"/>
</dbReference>
<name>A0A167FHB2_9ASCO</name>
<feature type="region of interest" description="Disordered" evidence="6">
    <location>
        <begin position="122"/>
        <end position="148"/>
    </location>
</feature>
<accession>A0A167FHB2</accession>
<dbReference type="GO" id="GO:0070628">
    <property type="term" value="F:proteasome binding"/>
    <property type="evidence" value="ECO:0007669"/>
    <property type="project" value="TreeGrafter"/>
</dbReference>
<dbReference type="CDD" id="cd14281">
    <property type="entry name" value="UBA2_Rad23_like"/>
    <property type="match status" value="1"/>
</dbReference>
<evidence type="ECO:0000256" key="2">
    <source>
        <dbReference type="ARBA" id="ARBA00022763"/>
    </source>
</evidence>
<dbReference type="PANTHER" id="PTHR10621:SF0">
    <property type="entry name" value="UV EXCISION REPAIR PROTEIN RAD23"/>
    <property type="match status" value="1"/>
</dbReference>
<evidence type="ECO:0000256" key="4">
    <source>
        <dbReference type="ARBA" id="ARBA00023242"/>
    </source>
</evidence>
<reference evidence="8 9" key="1">
    <citation type="submission" date="2016-02" db="EMBL/GenBank/DDBJ databases">
        <title>Complete genome sequence and transcriptome regulation of the pentose utilising yeast Sugiyamaella lignohabitans.</title>
        <authorList>
            <person name="Bellasio M."/>
            <person name="Peymann A."/>
            <person name="Valli M."/>
            <person name="Sipitzky M."/>
            <person name="Graf A."/>
            <person name="Sauer M."/>
            <person name="Marx H."/>
            <person name="Mattanovich D."/>
        </authorList>
    </citation>
    <scope>NUCLEOTIDE SEQUENCE [LARGE SCALE GENOMIC DNA]</scope>
    <source>
        <strain evidence="8 9">CBS 10342</strain>
    </source>
</reference>
<dbReference type="Pfam" id="PF00627">
    <property type="entry name" value="UBA"/>
    <property type="match status" value="2"/>
</dbReference>
<dbReference type="GeneID" id="30034888"/>
<feature type="region of interest" description="Disordered" evidence="6">
    <location>
        <begin position="164"/>
        <end position="193"/>
    </location>
</feature>
<feature type="region of interest" description="Disordered" evidence="6">
    <location>
        <begin position="1"/>
        <end position="77"/>
    </location>
</feature>
<dbReference type="GO" id="GO:0006289">
    <property type="term" value="P:nucleotide-excision repair"/>
    <property type="evidence" value="ECO:0007669"/>
    <property type="project" value="UniProtKB-UniRule"/>
</dbReference>
<dbReference type="PROSITE" id="PS50030">
    <property type="entry name" value="UBA"/>
    <property type="match status" value="2"/>
</dbReference>
<proteinExistence type="inferred from homology"/>
<organism evidence="8 9">
    <name type="scientific">Sugiyamaella lignohabitans</name>
    <dbReference type="NCBI Taxonomy" id="796027"/>
    <lineage>
        <taxon>Eukaryota</taxon>
        <taxon>Fungi</taxon>
        <taxon>Dikarya</taxon>
        <taxon>Ascomycota</taxon>
        <taxon>Saccharomycotina</taxon>
        <taxon>Dipodascomycetes</taxon>
        <taxon>Dipodascales</taxon>
        <taxon>Trichomonascaceae</taxon>
        <taxon>Sugiyamaella</taxon>
    </lineage>
</organism>
<keyword evidence="4 5" id="KW-0539">Nucleus</keyword>
<dbReference type="InterPro" id="IPR015940">
    <property type="entry name" value="UBA"/>
</dbReference>
<keyword evidence="9" id="KW-1185">Reference proteome</keyword>
<dbReference type="GO" id="GO:0043130">
    <property type="term" value="F:ubiquitin binding"/>
    <property type="evidence" value="ECO:0007669"/>
    <property type="project" value="UniProtKB-UniRule"/>
</dbReference>
<comment type="similarity">
    <text evidence="5">Belongs to the RAD23 family.</text>
</comment>
<gene>
    <name evidence="8" type="primary">RAD23</name>
    <name evidence="8" type="ORF">AWJ20_2923</name>
</gene>
<dbReference type="Gene3D" id="1.10.8.10">
    <property type="entry name" value="DNA helicase RuvA subunit, C-terminal domain"/>
    <property type="match status" value="2"/>
</dbReference>
<dbReference type="GO" id="GO:0031593">
    <property type="term" value="F:polyubiquitin modification-dependent protein binding"/>
    <property type="evidence" value="ECO:0007669"/>
    <property type="project" value="UniProtKB-UniRule"/>
</dbReference>
<dbReference type="SUPFAM" id="SSF46934">
    <property type="entry name" value="UBA-like"/>
    <property type="match status" value="2"/>
</dbReference>
<evidence type="ECO:0000313" key="8">
    <source>
        <dbReference type="EMBL" id="ANB15296.1"/>
    </source>
</evidence>
<evidence type="ECO:0000256" key="5">
    <source>
        <dbReference type="RuleBase" id="RU367049"/>
    </source>
</evidence>
<feature type="domain" description="UBA" evidence="7">
    <location>
        <begin position="272"/>
        <end position="313"/>
    </location>
</feature>
<dbReference type="AlphaFoldDB" id="A0A167FHB2"/>
<dbReference type="RefSeq" id="XP_018737773.1">
    <property type="nucleotide sequence ID" value="XM_018879901.1"/>
</dbReference>
<dbReference type="OrthoDB" id="419317at2759"/>
<dbReference type="GO" id="GO:0005829">
    <property type="term" value="C:cytosol"/>
    <property type="evidence" value="ECO:0007669"/>
    <property type="project" value="TreeGrafter"/>
</dbReference>
<dbReference type="FunFam" id="1.10.8.10:FF:000003">
    <property type="entry name" value="UV excision repair protein RAD23 homolog"/>
    <property type="match status" value="1"/>
</dbReference>
<keyword evidence="2 5" id="KW-0227">DNA damage</keyword>
<evidence type="ECO:0000259" key="7">
    <source>
        <dbReference type="PROSITE" id="PS50030"/>
    </source>
</evidence>
<dbReference type="InterPro" id="IPR006636">
    <property type="entry name" value="STI1_HS-bd"/>
</dbReference>
<dbReference type="EMBL" id="CP014503">
    <property type="protein sequence ID" value="ANB15296.1"/>
    <property type="molecule type" value="Genomic_DNA"/>
</dbReference>
<dbReference type="InterPro" id="IPR004806">
    <property type="entry name" value="Rad23"/>
</dbReference>
<dbReference type="Pfam" id="PF09280">
    <property type="entry name" value="XPC-binding"/>
    <property type="match status" value="1"/>
</dbReference>
<dbReference type="PANTHER" id="PTHR10621">
    <property type="entry name" value="UV EXCISION REPAIR PROTEIN RAD23"/>
    <property type="match status" value="1"/>
</dbReference>
<evidence type="ECO:0000256" key="1">
    <source>
        <dbReference type="ARBA" id="ARBA00022737"/>
    </source>
</evidence>
<feature type="domain" description="UBA" evidence="7">
    <location>
        <begin position="77"/>
        <end position="117"/>
    </location>
</feature>
<dbReference type="InterPro" id="IPR036353">
    <property type="entry name" value="XPC-bd_sf"/>
</dbReference>
<dbReference type="NCBIfam" id="TIGR00601">
    <property type="entry name" value="rad23"/>
    <property type="match status" value="1"/>
</dbReference>
<dbReference type="KEGG" id="slb:AWJ20_2923"/>